<dbReference type="PANTHER" id="PTHR44846:SF1">
    <property type="entry name" value="MANNOSYL-D-GLYCERATE TRANSPORT_METABOLISM SYSTEM REPRESSOR MNGR-RELATED"/>
    <property type="match status" value="1"/>
</dbReference>
<dbReference type="SUPFAM" id="SSF46785">
    <property type="entry name" value="Winged helix' DNA-binding domain"/>
    <property type="match status" value="1"/>
</dbReference>
<dbReference type="InterPro" id="IPR000524">
    <property type="entry name" value="Tscrpt_reg_HTH_GntR"/>
</dbReference>
<evidence type="ECO:0000259" key="4">
    <source>
        <dbReference type="PROSITE" id="PS50949"/>
    </source>
</evidence>
<dbReference type="Pfam" id="PF07702">
    <property type="entry name" value="UTRA"/>
    <property type="match status" value="1"/>
</dbReference>
<organism evidence="5 6">
    <name type="scientific">Paenibacillus marchantiophytorum</name>
    <dbReference type="NCBI Taxonomy" id="1619310"/>
    <lineage>
        <taxon>Bacteria</taxon>
        <taxon>Bacillati</taxon>
        <taxon>Bacillota</taxon>
        <taxon>Bacilli</taxon>
        <taxon>Bacillales</taxon>
        <taxon>Paenibacillaceae</taxon>
        <taxon>Paenibacillus</taxon>
    </lineage>
</organism>
<dbReference type="Proteomes" id="UP000615455">
    <property type="component" value="Unassembled WGS sequence"/>
</dbReference>
<name>A0ABQ1FII0_9BACL</name>
<dbReference type="PANTHER" id="PTHR44846">
    <property type="entry name" value="MANNOSYL-D-GLYCERATE TRANSPORT/METABOLISM SYSTEM REPRESSOR MNGR-RELATED"/>
    <property type="match status" value="1"/>
</dbReference>
<sequence length="240" mass="27505">MDIKKEGVALYHTVKEKLHEMIEEGKYLPGQQFPTESDLCEKFSVSRTTIRLALNQLKLEGHIYQVQGKGTFVSMPKLEQSVAPYRSFKDHLQGRGQQLESKVLEFTVISADKRLAKTLQIAEQDAVFRIERIRYADEIPLLFSITYIPWKITPGLTKEECSGSLYALIKDKFSIELSHCMESMEPILIDEAISKHLNVPIGAPSFLLNTITYSNSHIPLEYSHEIIRGDRAKFTFERKL</sequence>
<dbReference type="CDD" id="cd07377">
    <property type="entry name" value="WHTH_GntR"/>
    <property type="match status" value="1"/>
</dbReference>
<dbReference type="InterPro" id="IPR036390">
    <property type="entry name" value="WH_DNA-bd_sf"/>
</dbReference>
<accession>A0ABQ1FII0</accession>
<dbReference type="SMART" id="SM00345">
    <property type="entry name" value="HTH_GNTR"/>
    <property type="match status" value="1"/>
</dbReference>
<dbReference type="PROSITE" id="PS50949">
    <property type="entry name" value="HTH_GNTR"/>
    <property type="match status" value="1"/>
</dbReference>
<dbReference type="RefSeq" id="WP_189020362.1">
    <property type="nucleotide sequence ID" value="NZ_BMHE01000073.1"/>
</dbReference>
<dbReference type="PRINTS" id="PR00035">
    <property type="entry name" value="HTHGNTR"/>
</dbReference>
<evidence type="ECO:0000256" key="3">
    <source>
        <dbReference type="ARBA" id="ARBA00023163"/>
    </source>
</evidence>
<dbReference type="InterPro" id="IPR011663">
    <property type="entry name" value="UTRA"/>
</dbReference>
<dbReference type="Pfam" id="PF00392">
    <property type="entry name" value="GntR"/>
    <property type="match status" value="1"/>
</dbReference>
<proteinExistence type="predicted"/>
<evidence type="ECO:0000256" key="1">
    <source>
        <dbReference type="ARBA" id="ARBA00023015"/>
    </source>
</evidence>
<feature type="domain" description="HTH gntR-type" evidence="4">
    <location>
        <begin position="8"/>
        <end position="76"/>
    </location>
</feature>
<keyword evidence="6" id="KW-1185">Reference proteome</keyword>
<comment type="caution">
    <text evidence="5">The sequence shown here is derived from an EMBL/GenBank/DDBJ whole genome shotgun (WGS) entry which is preliminary data.</text>
</comment>
<dbReference type="InterPro" id="IPR036388">
    <property type="entry name" value="WH-like_DNA-bd_sf"/>
</dbReference>
<dbReference type="EMBL" id="BMHE01000073">
    <property type="protein sequence ID" value="GGA13977.1"/>
    <property type="molecule type" value="Genomic_DNA"/>
</dbReference>
<dbReference type="SUPFAM" id="SSF64288">
    <property type="entry name" value="Chorismate lyase-like"/>
    <property type="match status" value="1"/>
</dbReference>
<keyword evidence="1" id="KW-0805">Transcription regulation</keyword>
<evidence type="ECO:0000256" key="2">
    <source>
        <dbReference type="ARBA" id="ARBA00023125"/>
    </source>
</evidence>
<dbReference type="InterPro" id="IPR028978">
    <property type="entry name" value="Chorismate_lyase_/UTRA_dom_sf"/>
</dbReference>
<gene>
    <name evidence="5" type="primary">ybgA</name>
    <name evidence="5" type="ORF">GCM10008018_68630</name>
</gene>
<dbReference type="InterPro" id="IPR050679">
    <property type="entry name" value="Bact_HTH_transcr_reg"/>
</dbReference>
<evidence type="ECO:0000313" key="5">
    <source>
        <dbReference type="EMBL" id="GGA13977.1"/>
    </source>
</evidence>
<dbReference type="Gene3D" id="1.10.10.10">
    <property type="entry name" value="Winged helix-like DNA-binding domain superfamily/Winged helix DNA-binding domain"/>
    <property type="match status" value="1"/>
</dbReference>
<keyword evidence="3" id="KW-0804">Transcription</keyword>
<reference evidence="6" key="1">
    <citation type="journal article" date="2019" name="Int. J. Syst. Evol. Microbiol.">
        <title>The Global Catalogue of Microorganisms (GCM) 10K type strain sequencing project: providing services to taxonomists for standard genome sequencing and annotation.</title>
        <authorList>
            <consortium name="The Broad Institute Genomics Platform"/>
            <consortium name="The Broad Institute Genome Sequencing Center for Infectious Disease"/>
            <person name="Wu L."/>
            <person name="Ma J."/>
        </authorList>
    </citation>
    <scope>NUCLEOTIDE SEQUENCE [LARGE SCALE GENOMIC DNA]</scope>
    <source>
        <strain evidence="6">CGMCC 1.15043</strain>
    </source>
</reference>
<dbReference type="Gene3D" id="3.40.1410.10">
    <property type="entry name" value="Chorismate lyase-like"/>
    <property type="match status" value="1"/>
</dbReference>
<evidence type="ECO:0000313" key="6">
    <source>
        <dbReference type="Proteomes" id="UP000615455"/>
    </source>
</evidence>
<keyword evidence="2" id="KW-0238">DNA-binding</keyword>
<protein>
    <submittedName>
        <fullName evidence="5">HTH-type transcriptional regulator YbgA</fullName>
    </submittedName>
</protein>
<dbReference type="SMART" id="SM00866">
    <property type="entry name" value="UTRA"/>
    <property type="match status" value="1"/>
</dbReference>